<dbReference type="PROSITE" id="PS00108">
    <property type="entry name" value="PROTEIN_KINASE_ST"/>
    <property type="match status" value="1"/>
</dbReference>
<dbReference type="GO" id="GO:0005524">
    <property type="term" value="F:ATP binding"/>
    <property type="evidence" value="ECO:0007669"/>
    <property type="project" value="UniProtKB-UniRule"/>
</dbReference>
<evidence type="ECO:0000259" key="7">
    <source>
        <dbReference type="PROSITE" id="PS50011"/>
    </source>
</evidence>
<dbReference type="EMBL" id="AZBU02000011">
    <property type="protein sequence ID" value="TKR61166.1"/>
    <property type="molecule type" value="Genomic_DNA"/>
</dbReference>
<dbReference type="SUPFAM" id="SSF56112">
    <property type="entry name" value="Protein kinase-like (PK-like)"/>
    <property type="match status" value="1"/>
</dbReference>
<dbReference type="InterPro" id="IPR050235">
    <property type="entry name" value="CK1_Ser-Thr_kinase"/>
</dbReference>
<dbReference type="InterPro" id="IPR017441">
    <property type="entry name" value="Protein_kinase_ATP_BS"/>
</dbReference>
<comment type="similarity">
    <text evidence="5">Belongs to the protein kinase superfamily.</text>
</comment>
<dbReference type="InterPro" id="IPR000719">
    <property type="entry name" value="Prot_kinase_dom"/>
</dbReference>
<organism evidence="8 9">
    <name type="scientific">Steinernema carpocapsae</name>
    <name type="common">Entomopathogenic nematode</name>
    <dbReference type="NCBI Taxonomy" id="34508"/>
    <lineage>
        <taxon>Eukaryota</taxon>
        <taxon>Metazoa</taxon>
        <taxon>Ecdysozoa</taxon>
        <taxon>Nematoda</taxon>
        <taxon>Chromadorea</taxon>
        <taxon>Rhabditida</taxon>
        <taxon>Tylenchina</taxon>
        <taxon>Panagrolaimomorpha</taxon>
        <taxon>Strongyloidoidea</taxon>
        <taxon>Steinernematidae</taxon>
        <taxon>Steinernema</taxon>
    </lineage>
</organism>
<evidence type="ECO:0000256" key="4">
    <source>
        <dbReference type="PROSITE-ProRule" id="PRU10141"/>
    </source>
</evidence>
<evidence type="ECO:0000256" key="2">
    <source>
        <dbReference type="ARBA" id="ARBA00022741"/>
    </source>
</evidence>
<accession>A0A4U5LY28</accession>
<evidence type="ECO:0000256" key="5">
    <source>
        <dbReference type="RuleBase" id="RU000304"/>
    </source>
</evidence>
<dbReference type="Proteomes" id="UP000298663">
    <property type="component" value="Unassembled WGS sequence"/>
</dbReference>
<protein>
    <recommendedName>
        <fullName evidence="1">non-specific serine/threonine protein kinase</fullName>
        <ecNumber evidence="1">2.7.11.1</ecNumber>
    </recommendedName>
</protein>
<dbReference type="PANTHER" id="PTHR11909">
    <property type="entry name" value="CASEIN KINASE-RELATED"/>
    <property type="match status" value="1"/>
</dbReference>
<dbReference type="InterPro" id="IPR011009">
    <property type="entry name" value="Kinase-like_dom_sf"/>
</dbReference>
<evidence type="ECO:0000256" key="6">
    <source>
        <dbReference type="SAM" id="MobiDB-lite"/>
    </source>
</evidence>
<keyword evidence="3 4" id="KW-0067">ATP-binding</keyword>
<dbReference type="Gene3D" id="1.10.510.10">
    <property type="entry name" value="Transferase(Phosphotransferase) domain 1"/>
    <property type="match status" value="1"/>
</dbReference>
<dbReference type="AlphaFoldDB" id="A0A4U5LY28"/>
<feature type="region of interest" description="Disordered" evidence="6">
    <location>
        <begin position="318"/>
        <end position="348"/>
    </location>
</feature>
<reference evidence="8 9" key="2">
    <citation type="journal article" date="2019" name="G3 (Bethesda)">
        <title>Hybrid Assembly of the Genome of the Entomopathogenic Nematode Steinernema carpocapsae Identifies the X-Chromosome.</title>
        <authorList>
            <person name="Serra L."/>
            <person name="Macchietto M."/>
            <person name="Macias-Munoz A."/>
            <person name="McGill C.J."/>
            <person name="Rodriguez I.M."/>
            <person name="Rodriguez B."/>
            <person name="Murad R."/>
            <person name="Mortazavi A."/>
        </authorList>
    </citation>
    <scope>NUCLEOTIDE SEQUENCE [LARGE SCALE GENOMIC DNA]</scope>
    <source>
        <strain evidence="8 9">ALL</strain>
    </source>
</reference>
<feature type="domain" description="Protein kinase" evidence="7">
    <location>
        <begin position="23"/>
        <end position="292"/>
    </location>
</feature>
<keyword evidence="2 4" id="KW-0547">Nucleotide-binding</keyword>
<dbReference type="PROSITE" id="PS50011">
    <property type="entry name" value="PROTEIN_KINASE_DOM"/>
    <property type="match status" value="1"/>
</dbReference>
<dbReference type="GO" id="GO:0004674">
    <property type="term" value="F:protein serine/threonine kinase activity"/>
    <property type="evidence" value="ECO:0007669"/>
    <property type="project" value="UniProtKB-KW"/>
</dbReference>
<keyword evidence="5" id="KW-0418">Kinase</keyword>
<dbReference type="PROSITE" id="PS00107">
    <property type="entry name" value="PROTEIN_KINASE_ATP"/>
    <property type="match status" value="1"/>
</dbReference>
<feature type="binding site" evidence="4">
    <location>
        <position position="52"/>
    </location>
    <ligand>
        <name>ATP</name>
        <dbReference type="ChEBI" id="CHEBI:30616"/>
    </ligand>
</feature>
<reference evidence="8 9" key="1">
    <citation type="journal article" date="2015" name="Genome Biol.">
        <title>Comparative genomics of Steinernema reveals deeply conserved gene regulatory networks.</title>
        <authorList>
            <person name="Dillman A.R."/>
            <person name="Macchietto M."/>
            <person name="Porter C.F."/>
            <person name="Rogers A."/>
            <person name="Williams B."/>
            <person name="Antoshechkin I."/>
            <person name="Lee M.M."/>
            <person name="Goodwin Z."/>
            <person name="Lu X."/>
            <person name="Lewis E.E."/>
            <person name="Goodrich-Blair H."/>
            <person name="Stock S.P."/>
            <person name="Adams B.J."/>
            <person name="Sternberg P.W."/>
            <person name="Mortazavi A."/>
        </authorList>
    </citation>
    <scope>NUCLEOTIDE SEQUENCE [LARGE SCALE GENOMIC DNA]</scope>
    <source>
        <strain evidence="8 9">ALL</strain>
    </source>
</reference>
<proteinExistence type="inferred from homology"/>
<name>A0A4U5LY28_STECR</name>
<evidence type="ECO:0000256" key="1">
    <source>
        <dbReference type="ARBA" id="ARBA00012513"/>
    </source>
</evidence>
<evidence type="ECO:0000313" key="9">
    <source>
        <dbReference type="Proteomes" id="UP000298663"/>
    </source>
</evidence>
<dbReference type="SMART" id="SM00220">
    <property type="entry name" value="S_TKc"/>
    <property type="match status" value="1"/>
</dbReference>
<dbReference type="EC" id="2.7.11.1" evidence="1"/>
<keyword evidence="5" id="KW-0723">Serine/threonine-protein kinase</keyword>
<evidence type="ECO:0000256" key="3">
    <source>
        <dbReference type="ARBA" id="ARBA00022840"/>
    </source>
</evidence>
<gene>
    <name evidence="8" type="ORF">L596_028314</name>
</gene>
<keyword evidence="5" id="KW-0808">Transferase</keyword>
<dbReference type="InterPro" id="IPR008271">
    <property type="entry name" value="Ser/Thr_kinase_AS"/>
</dbReference>
<evidence type="ECO:0000313" key="8">
    <source>
        <dbReference type="EMBL" id="TKR61166.1"/>
    </source>
</evidence>
<keyword evidence="9" id="KW-1185">Reference proteome</keyword>
<dbReference type="Pfam" id="PF00069">
    <property type="entry name" value="Pkinase"/>
    <property type="match status" value="1"/>
</dbReference>
<sequence>MQSVNASNNDRFIAYGEQLLSRFAVLERIGSGGYGQIYRGEDSSKGLHVAVKVEEAFTENSTHDPRRMVVEHKVLREVRGKPHFPVIYAAGKSEKGCAFIVMELLGENLTAVRKAVPNQRFSVSTLFRIAQQIVLALEALHNLNYIHRDIKPTNCCIGRTGEARKRVYLIDFGFCRKFRNSKGDFKASRQDAGFRGTVRYASERTLLRSEAGPADDLISWMYAVVEMGTDELPWTREEEMTAVLKKKREIKNADLCRELPRKMASCVDHLRSLKYDDKVNYDKILGYLRACLPKSCGYDDPYDWERIMEKRSSLDERRLMATQDTSKAESKKKHNASLRLVSAKGEEA</sequence>
<comment type="caution">
    <text evidence="8">The sequence shown here is derived from an EMBL/GenBank/DDBJ whole genome shotgun (WGS) entry which is preliminary data.</text>
</comment>
<dbReference type="OrthoDB" id="5979581at2759"/>
<dbReference type="STRING" id="34508.A0A4U5LY28"/>